<keyword evidence="2" id="KW-0479">Metal-binding</keyword>
<feature type="domain" description="DDE Tnp4" evidence="3">
    <location>
        <begin position="108"/>
        <end position="246"/>
    </location>
</feature>
<evidence type="ECO:0000313" key="4">
    <source>
        <dbReference type="EMBL" id="EJK69529.1"/>
    </source>
</evidence>
<accession>K0SX49</accession>
<dbReference type="EMBL" id="AGNL01009938">
    <property type="protein sequence ID" value="EJK69529.1"/>
    <property type="molecule type" value="Genomic_DNA"/>
</dbReference>
<protein>
    <recommendedName>
        <fullName evidence="3">DDE Tnp4 domain-containing protein</fullName>
    </recommendedName>
</protein>
<comment type="caution">
    <text evidence="4">The sequence shown here is derived from an EMBL/GenBank/DDBJ whole genome shotgun (WGS) entry which is preliminary data.</text>
</comment>
<dbReference type="OMA" id="NNCIRRA"/>
<dbReference type="InterPro" id="IPR027806">
    <property type="entry name" value="HARBI1_dom"/>
</dbReference>
<keyword evidence="5" id="KW-1185">Reference proteome</keyword>
<comment type="cofactor">
    <cofactor evidence="1">
        <name>a divalent metal cation</name>
        <dbReference type="ChEBI" id="CHEBI:60240"/>
    </cofactor>
</comment>
<organism evidence="4 5">
    <name type="scientific">Thalassiosira oceanica</name>
    <name type="common">Marine diatom</name>
    <dbReference type="NCBI Taxonomy" id="159749"/>
    <lineage>
        <taxon>Eukaryota</taxon>
        <taxon>Sar</taxon>
        <taxon>Stramenopiles</taxon>
        <taxon>Ochrophyta</taxon>
        <taxon>Bacillariophyta</taxon>
        <taxon>Coscinodiscophyceae</taxon>
        <taxon>Thalassiosirophycidae</taxon>
        <taxon>Thalassiosirales</taxon>
        <taxon>Thalassiosiraceae</taxon>
        <taxon>Thalassiosira</taxon>
    </lineage>
</organism>
<evidence type="ECO:0000256" key="1">
    <source>
        <dbReference type="ARBA" id="ARBA00001968"/>
    </source>
</evidence>
<evidence type="ECO:0000313" key="5">
    <source>
        <dbReference type="Proteomes" id="UP000266841"/>
    </source>
</evidence>
<dbReference type="OrthoDB" id="38519at2759"/>
<dbReference type="Pfam" id="PF13359">
    <property type="entry name" value="DDE_Tnp_4"/>
    <property type="match status" value="1"/>
</dbReference>
<dbReference type="AlphaFoldDB" id="K0SX49"/>
<name>K0SX49_THAOC</name>
<dbReference type="eggNOG" id="ENOG502SR5B">
    <property type="taxonomic scope" value="Eukaryota"/>
</dbReference>
<proteinExistence type="predicted"/>
<dbReference type="Proteomes" id="UP000266841">
    <property type="component" value="Unassembled WGS sequence"/>
</dbReference>
<evidence type="ECO:0000259" key="3">
    <source>
        <dbReference type="Pfam" id="PF13359"/>
    </source>
</evidence>
<sequence length="268" mass="31030">MNASPEYFAQLGAEEVLKVENPGSADLGRFPTFARRWMSSFGASPKVCSILWRKLDPKRTIDSYSKPRHLLWALHHMKVYPSEEVGRAMILWDNRFMDNIGNRSLVTIDGTDMRCEMRFDKGFYSFKFRKQGLRYEVGVCIRTGHIVWVNGPFPCATHDFTVANQAVIGALEEGEELEADLGYVGDFRINTPNEFGPEDLELMKSRARHRHETVNARLKLFEVLKKPFRHHLQLHSEYFRAIAVITQINIETDSPTWQVEFVDRHLRG</sequence>
<reference evidence="4 5" key="1">
    <citation type="journal article" date="2012" name="Genome Biol.">
        <title>Genome and low-iron response of an oceanic diatom adapted to chronic iron limitation.</title>
        <authorList>
            <person name="Lommer M."/>
            <person name="Specht M."/>
            <person name="Roy A.S."/>
            <person name="Kraemer L."/>
            <person name="Andreson R."/>
            <person name="Gutowska M.A."/>
            <person name="Wolf J."/>
            <person name="Bergner S.V."/>
            <person name="Schilhabel M.B."/>
            <person name="Klostermeier U.C."/>
            <person name="Beiko R.G."/>
            <person name="Rosenstiel P."/>
            <person name="Hippler M."/>
            <person name="Laroche J."/>
        </authorList>
    </citation>
    <scope>NUCLEOTIDE SEQUENCE [LARGE SCALE GENOMIC DNA]</scope>
    <source>
        <strain evidence="4 5">CCMP1005</strain>
    </source>
</reference>
<evidence type="ECO:0000256" key="2">
    <source>
        <dbReference type="ARBA" id="ARBA00022723"/>
    </source>
</evidence>
<gene>
    <name evidence="4" type="ORF">THAOC_09203</name>
</gene>
<dbReference type="GO" id="GO:0046872">
    <property type="term" value="F:metal ion binding"/>
    <property type="evidence" value="ECO:0007669"/>
    <property type="project" value="UniProtKB-KW"/>
</dbReference>